<evidence type="ECO:0000313" key="2">
    <source>
        <dbReference type="EMBL" id="ASJ23634.1"/>
    </source>
</evidence>
<dbReference type="Proteomes" id="UP000197424">
    <property type="component" value="Chromosome"/>
</dbReference>
<feature type="transmembrane region" description="Helical" evidence="1">
    <location>
        <begin position="112"/>
        <end position="131"/>
    </location>
</feature>
<dbReference type="EMBL" id="CP022115">
    <property type="protein sequence ID" value="ASJ23634.1"/>
    <property type="molecule type" value="Genomic_DNA"/>
</dbReference>
<name>A0A248LGN2_9NEIS</name>
<reference evidence="3" key="1">
    <citation type="submission" date="2017-06" db="EMBL/GenBank/DDBJ databases">
        <title>Whole genome sequence of Laribacter hongkongensis LHGZ1.</title>
        <authorList>
            <person name="Chen D."/>
            <person name="Wu H."/>
            <person name="Chen J."/>
        </authorList>
    </citation>
    <scope>NUCLEOTIDE SEQUENCE [LARGE SCALE GENOMIC DNA]</scope>
    <source>
        <strain evidence="3">LHGZ1</strain>
    </source>
</reference>
<gene>
    <name evidence="2" type="ORF">LHGZ1_0803</name>
</gene>
<keyword evidence="1" id="KW-0812">Transmembrane</keyword>
<organism evidence="2 3">
    <name type="scientific">Laribacter hongkongensis</name>
    <dbReference type="NCBI Taxonomy" id="168471"/>
    <lineage>
        <taxon>Bacteria</taxon>
        <taxon>Pseudomonadati</taxon>
        <taxon>Pseudomonadota</taxon>
        <taxon>Betaproteobacteria</taxon>
        <taxon>Neisseriales</taxon>
        <taxon>Aquaspirillaceae</taxon>
        <taxon>Laribacter</taxon>
    </lineage>
</organism>
<evidence type="ECO:0000313" key="3">
    <source>
        <dbReference type="Proteomes" id="UP000197424"/>
    </source>
</evidence>
<dbReference type="AlphaFoldDB" id="A0A248LGN2"/>
<dbReference type="RefSeq" id="WP_088860211.1">
    <property type="nucleotide sequence ID" value="NZ_CP022115.1"/>
</dbReference>
<sequence length="134" mass="15089">MPEFKILANIIDFMEANGNTAKEVIFSVDKQFADEINRKHGSNYSISDLEKAVDKCIANEWIEYRALGQKYGHLGITTRGIGVARSRARAEEIKASRTWLKKVSDYIEDHKGLFLVLGFLLGLATFASKFFGVK</sequence>
<dbReference type="OrthoDB" id="6402546at2"/>
<keyword evidence="1" id="KW-1133">Transmembrane helix</keyword>
<evidence type="ECO:0000256" key="1">
    <source>
        <dbReference type="SAM" id="Phobius"/>
    </source>
</evidence>
<keyword evidence="1" id="KW-0472">Membrane</keyword>
<protein>
    <submittedName>
        <fullName evidence="2">Uncharacterized protein</fullName>
    </submittedName>
</protein>
<proteinExistence type="predicted"/>
<accession>A0A248LGN2</accession>